<name>A0A127EFR7_CLOPF</name>
<keyword evidence="3" id="KW-1003">Cell membrane</keyword>
<comment type="subcellular location">
    <subcellularLocation>
        <location evidence="1">Cell membrane</location>
        <topology evidence="1">Multi-pass membrane protein</topology>
    </subcellularLocation>
</comment>
<dbReference type="Gene3D" id="3.40.50.300">
    <property type="entry name" value="P-loop containing nucleotide triphosphate hydrolases"/>
    <property type="match status" value="1"/>
</dbReference>
<keyword evidence="5 7" id="KW-1133">Transmembrane helix</keyword>
<dbReference type="CDD" id="cd01127">
    <property type="entry name" value="TrwB_TraG_TraD_VirD4"/>
    <property type="match status" value="1"/>
</dbReference>
<evidence type="ECO:0000256" key="7">
    <source>
        <dbReference type="SAM" id="Phobius"/>
    </source>
</evidence>
<dbReference type="RefSeq" id="WP_061426476.1">
    <property type="nucleotide sequence ID" value="NZ_CATNZO010000001.1"/>
</dbReference>
<dbReference type="InterPro" id="IPR051539">
    <property type="entry name" value="T4SS-coupling_protein"/>
</dbReference>
<protein>
    <submittedName>
        <fullName evidence="8">Type VI secretion protein</fullName>
    </submittedName>
</protein>
<dbReference type="PANTHER" id="PTHR37937:SF1">
    <property type="entry name" value="CONJUGATIVE TRANSFER: DNA TRANSPORT"/>
    <property type="match status" value="1"/>
</dbReference>
<evidence type="ECO:0000256" key="2">
    <source>
        <dbReference type="ARBA" id="ARBA00008806"/>
    </source>
</evidence>
<evidence type="ECO:0000313" key="8">
    <source>
        <dbReference type="EMBL" id="AMN34784.1"/>
    </source>
</evidence>
<evidence type="ECO:0000256" key="4">
    <source>
        <dbReference type="ARBA" id="ARBA00022692"/>
    </source>
</evidence>
<feature type="transmembrane region" description="Helical" evidence="7">
    <location>
        <begin position="36"/>
        <end position="56"/>
    </location>
</feature>
<organism evidence="8 9">
    <name type="scientific">Clostridium perfringens</name>
    <dbReference type="NCBI Taxonomy" id="1502"/>
    <lineage>
        <taxon>Bacteria</taxon>
        <taxon>Bacillati</taxon>
        <taxon>Bacillota</taxon>
        <taxon>Clostridia</taxon>
        <taxon>Eubacteriales</taxon>
        <taxon>Clostridiaceae</taxon>
        <taxon>Clostridium</taxon>
    </lineage>
</organism>
<dbReference type="InterPro" id="IPR027417">
    <property type="entry name" value="P-loop_NTPase"/>
</dbReference>
<evidence type="ECO:0000256" key="5">
    <source>
        <dbReference type="ARBA" id="ARBA00022989"/>
    </source>
</evidence>
<keyword evidence="6 7" id="KW-0472">Membrane</keyword>
<keyword evidence="4 7" id="KW-0812">Transmembrane</keyword>
<dbReference type="InterPro" id="IPR003688">
    <property type="entry name" value="TraG/VirD4"/>
</dbReference>
<dbReference type="EMBL" id="CP010994">
    <property type="protein sequence ID" value="AMN34784.1"/>
    <property type="molecule type" value="Genomic_DNA"/>
</dbReference>
<dbReference type="Pfam" id="PF02534">
    <property type="entry name" value="T4SS-DNA_transf"/>
    <property type="match status" value="1"/>
</dbReference>
<dbReference type="AlphaFoldDB" id="A0A127EFR7"/>
<evidence type="ECO:0000313" key="9">
    <source>
        <dbReference type="Proteomes" id="UP000070260"/>
    </source>
</evidence>
<comment type="similarity">
    <text evidence="2">Belongs to the VirD4/TraG family.</text>
</comment>
<feature type="transmembrane region" description="Helical" evidence="7">
    <location>
        <begin position="88"/>
        <end position="107"/>
    </location>
</feature>
<reference evidence="8 9" key="1">
    <citation type="journal article" date="2016" name="PLoS ONE">
        <title>Plasmid Characterization and Chromosome Analysis of Two netF+ Clostridium perfringens Isolates Associated with Foal and Canine Necrotizing Enteritis.</title>
        <authorList>
            <person name="Mehdizadeh Gohari I."/>
            <person name="Kropinski A.M."/>
            <person name="Weese S.J."/>
            <person name="Parreira V.R."/>
            <person name="Whitehead A.E."/>
            <person name="Boerlin P."/>
            <person name="Prescott J.F."/>
        </authorList>
    </citation>
    <scope>NUCLEOTIDE SEQUENCE [LARGE SCALE GENOMIC DNA]</scope>
    <source>
        <strain evidence="8 9">JP838</strain>
    </source>
</reference>
<accession>A0A127EFR7</accession>
<dbReference type="SUPFAM" id="SSF52540">
    <property type="entry name" value="P-loop containing nucleoside triphosphate hydrolases"/>
    <property type="match status" value="1"/>
</dbReference>
<dbReference type="PATRIC" id="fig|1502.177.peg.613"/>
<proteinExistence type="inferred from homology"/>
<evidence type="ECO:0000256" key="3">
    <source>
        <dbReference type="ARBA" id="ARBA00022475"/>
    </source>
</evidence>
<dbReference type="PANTHER" id="PTHR37937">
    <property type="entry name" value="CONJUGATIVE TRANSFER: DNA TRANSPORT"/>
    <property type="match status" value="1"/>
</dbReference>
<evidence type="ECO:0000256" key="6">
    <source>
        <dbReference type="ARBA" id="ARBA00023136"/>
    </source>
</evidence>
<dbReference type="NCBIfam" id="NF045973">
    <property type="entry name" value="conju_CD1115"/>
    <property type="match status" value="1"/>
</dbReference>
<gene>
    <name evidence="8" type="ORF">JFP838_03130</name>
</gene>
<dbReference type="OrthoDB" id="9766496at2"/>
<evidence type="ECO:0000256" key="1">
    <source>
        <dbReference type="ARBA" id="ARBA00004651"/>
    </source>
</evidence>
<dbReference type="GO" id="GO:0005886">
    <property type="term" value="C:plasma membrane"/>
    <property type="evidence" value="ECO:0007669"/>
    <property type="project" value="UniProtKB-SubCell"/>
</dbReference>
<dbReference type="Proteomes" id="UP000070260">
    <property type="component" value="Chromosome"/>
</dbReference>
<sequence length="731" mass="84732">MRFLKKIFRKIKIYYSTDDETNREIKKAKFLASRKFSLFITIVLTIVITLISNIIANGLDIVFSSIKGKEKAFNFLEAIFYFEFNKYWYVYIFTYIMLILIIIKIQFRLKTSFRTINEGQKGKCRFCSLLEIEEQYKSVPKKEKEFEGKGGVVISSYEDKVFIDEGDVNNLVIGTTRSGKGELFLFPTIDVYSRAKVKSSLIINDPKGEFLASSKDTLEKRGYRIEVLNLIDPNNSMSYNPLHLIVEAYLEKDYGEAQKLCKSLTYSMYYKPNVKDPFWQNSAMSLVNALILVTLEECYKKYGEEEIRNRVTMFTVANMLSELGSAYDEDGNNELDKYFRNLPSNSIAKMQYATSNFAKGSARSGIFSVAMTELEKFTMEKIAKMTSRNSINLKDFGFINKKDDRPIALFMILPDYDNSDYFIASMFIRQLYWVLSKEATLTKGGKCEREVVFLIDEAGNMPPIEQLEVILTVCLGRNIKFTLVVQAFSQIEEKYGKDKAKTIIGNCANKVYIMTTEYDTAEEFSKLLGDKTIINISRSGEITDTTKHYTESVDSERLKNPNDLMLLKMGETVVTRNLKREDQKRNRIVPNPIFNSGKTSMQYRYEYLSKWFDNNSSIADVEIPSLHKDVDLNDLILFENIEPLIIEEQSIEDIKQEEKERKVHLNEIFSPMEIKEIIELVEARYKKGKTKINLDSTFDDLEKACKENNDNKEIKSFVDKGFEYIKELERK</sequence>